<accession>A0A644VZW8</accession>
<comment type="caution">
    <text evidence="2">The sequence shown here is derived from an EMBL/GenBank/DDBJ whole genome shotgun (WGS) entry which is preliminary data.</text>
</comment>
<dbReference type="InterPro" id="IPR053136">
    <property type="entry name" value="UTP_pyrophosphatase-like"/>
</dbReference>
<evidence type="ECO:0000259" key="1">
    <source>
        <dbReference type="Pfam" id="PF01863"/>
    </source>
</evidence>
<feature type="domain" description="YgjP-like metallopeptidase" evidence="1">
    <location>
        <begin position="23"/>
        <end position="219"/>
    </location>
</feature>
<dbReference type="CDD" id="cd07344">
    <property type="entry name" value="M48_yhfN_like"/>
    <property type="match status" value="1"/>
</dbReference>
<dbReference type="Gene3D" id="3.30.2010.10">
    <property type="entry name" value="Metalloproteases ('zincins'), catalytic domain"/>
    <property type="match status" value="1"/>
</dbReference>
<dbReference type="EMBL" id="VSSQ01000536">
    <property type="protein sequence ID" value="MPL97009.1"/>
    <property type="molecule type" value="Genomic_DNA"/>
</dbReference>
<dbReference type="PANTHER" id="PTHR30399:SF1">
    <property type="entry name" value="UTP PYROPHOSPHATASE"/>
    <property type="match status" value="1"/>
</dbReference>
<name>A0A644VZW8_9ZZZZ</name>
<dbReference type="InterPro" id="IPR002725">
    <property type="entry name" value="YgjP-like_metallopeptidase"/>
</dbReference>
<reference evidence="2" key="1">
    <citation type="submission" date="2019-08" db="EMBL/GenBank/DDBJ databases">
        <authorList>
            <person name="Kucharzyk K."/>
            <person name="Murdoch R.W."/>
            <person name="Higgins S."/>
            <person name="Loffler F."/>
        </authorList>
    </citation>
    <scope>NUCLEOTIDE SEQUENCE</scope>
</reference>
<evidence type="ECO:0000313" key="2">
    <source>
        <dbReference type="EMBL" id="MPL97009.1"/>
    </source>
</evidence>
<proteinExistence type="predicted"/>
<sequence length="232" mass="26400">MKTQGKVASIPYTLERRRTSRLISVRVLADGTVKVNAPYRVSLAAIERVIVSHQETLRQAIADQKMHLHTYQNGDVFLFGGEQYTLELRQGTKQGIVLNDERLVVTFSGQAAQPLVVQRMIKELYRKTVKARLEPLVTLWAGRLGVAKPPFSVRDSRSRWGSCSAKGRLNFSLRCQILDETQLSYLVLHEMAHLVHFNHSKDFHALLALHMSSYKQVQASIFALQKQSQLYL</sequence>
<dbReference type="Pfam" id="PF01863">
    <property type="entry name" value="YgjP-like"/>
    <property type="match status" value="1"/>
</dbReference>
<protein>
    <recommendedName>
        <fullName evidence="1">YgjP-like metallopeptidase domain-containing protein</fullName>
    </recommendedName>
</protein>
<dbReference type="AlphaFoldDB" id="A0A644VZW8"/>
<dbReference type="PANTHER" id="PTHR30399">
    <property type="entry name" value="UNCHARACTERIZED PROTEIN YGJP"/>
    <property type="match status" value="1"/>
</dbReference>
<organism evidence="2">
    <name type="scientific">bioreactor metagenome</name>
    <dbReference type="NCBI Taxonomy" id="1076179"/>
    <lineage>
        <taxon>unclassified sequences</taxon>
        <taxon>metagenomes</taxon>
        <taxon>ecological metagenomes</taxon>
    </lineage>
</organism>
<gene>
    <name evidence="2" type="ORF">SDC9_43196</name>
</gene>